<protein>
    <submittedName>
        <fullName evidence="2">Bardet-Biedl syndrome 5 protein</fullName>
    </submittedName>
</protein>
<evidence type="ECO:0000313" key="1">
    <source>
        <dbReference type="Proteomes" id="UP000887576"/>
    </source>
</evidence>
<dbReference type="WBParaSite" id="JU765_v2.g19202.t1">
    <property type="protein sequence ID" value="JU765_v2.g19202.t1"/>
    <property type="gene ID" value="JU765_v2.g19202"/>
</dbReference>
<proteinExistence type="predicted"/>
<organism evidence="1 2">
    <name type="scientific">Panagrolaimus sp. JU765</name>
    <dbReference type="NCBI Taxonomy" id="591449"/>
    <lineage>
        <taxon>Eukaryota</taxon>
        <taxon>Metazoa</taxon>
        <taxon>Ecdysozoa</taxon>
        <taxon>Nematoda</taxon>
        <taxon>Chromadorea</taxon>
        <taxon>Rhabditida</taxon>
        <taxon>Tylenchina</taxon>
        <taxon>Panagrolaimomorpha</taxon>
        <taxon>Panagrolaimoidea</taxon>
        <taxon>Panagrolaimidae</taxon>
        <taxon>Panagrolaimus</taxon>
    </lineage>
</organism>
<dbReference type="Proteomes" id="UP000887576">
    <property type="component" value="Unplaced"/>
</dbReference>
<name>A0AC34QTZ1_9BILA</name>
<accession>A0AC34QTZ1</accession>
<sequence>MRGKDKYALSDITWHDREIFFDMDQKQMRLIPGEQLIEKIDGVEDTKGNNGDRGTLRITNLRLMWHANAMPRINLTIGLNCVTGVTTRTAKSKLKGTAESLYLMARNQSTRFEFVFTCVNNQTQMQSRLFTTVIGIHRAYETSKLYRDMKMRGALIDENENLRILPTEQQVDRFDGAWNLSSDQVKANLQGNLGVLIVTNIRIVWFASMNTGHNVSIPFLQLRSCRVRDSRFGYALVIETSVQSGEYILGFRIDPEERLENVCKTIQALHAAYLASPIFGVQFRKEYARPLQEPILQVEEATGNDREETEEVTQPTRIDAFAAYFSDGAEGSEHRPIIFSEDLGVAIEQLKPGFTIQDLWCIHSD</sequence>
<evidence type="ECO:0000313" key="2">
    <source>
        <dbReference type="WBParaSite" id="JU765_v2.g19202.t1"/>
    </source>
</evidence>
<reference evidence="2" key="1">
    <citation type="submission" date="2022-11" db="UniProtKB">
        <authorList>
            <consortium name="WormBaseParasite"/>
        </authorList>
    </citation>
    <scope>IDENTIFICATION</scope>
</reference>